<evidence type="ECO:0008006" key="3">
    <source>
        <dbReference type="Google" id="ProtNLM"/>
    </source>
</evidence>
<dbReference type="PANTHER" id="PTHR33710">
    <property type="entry name" value="BNAC02G09200D PROTEIN"/>
    <property type="match status" value="1"/>
</dbReference>
<dbReference type="Gene3D" id="3.60.10.10">
    <property type="entry name" value="Endonuclease/exonuclease/phosphatase"/>
    <property type="match status" value="1"/>
</dbReference>
<dbReference type="InterPro" id="IPR036691">
    <property type="entry name" value="Endo/exonu/phosph_ase_sf"/>
</dbReference>
<dbReference type="OrthoDB" id="1302012at2759"/>
<dbReference type="AlphaFoldDB" id="A0A8X7UAG9"/>
<protein>
    <recommendedName>
        <fullName evidence="3">Endonuclease/exonuclease/phosphatase domain-containing protein</fullName>
    </recommendedName>
</protein>
<name>A0A8X7UAG9_BRACI</name>
<accession>A0A8X7UAG9</accession>
<dbReference type="SUPFAM" id="SSF56219">
    <property type="entry name" value="DNase I-like"/>
    <property type="match status" value="2"/>
</dbReference>
<dbReference type="PANTHER" id="PTHR33710:SF79">
    <property type="entry name" value="OS06G0205337 PROTEIN"/>
    <property type="match status" value="1"/>
</dbReference>
<evidence type="ECO:0000313" key="1">
    <source>
        <dbReference type="EMBL" id="KAG2269076.1"/>
    </source>
</evidence>
<organism evidence="1 2">
    <name type="scientific">Brassica carinata</name>
    <name type="common">Ethiopian mustard</name>
    <name type="synonym">Abyssinian cabbage</name>
    <dbReference type="NCBI Taxonomy" id="52824"/>
    <lineage>
        <taxon>Eukaryota</taxon>
        <taxon>Viridiplantae</taxon>
        <taxon>Streptophyta</taxon>
        <taxon>Embryophyta</taxon>
        <taxon>Tracheophyta</taxon>
        <taxon>Spermatophyta</taxon>
        <taxon>Magnoliopsida</taxon>
        <taxon>eudicotyledons</taxon>
        <taxon>Gunneridae</taxon>
        <taxon>Pentapetalae</taxon>
        <taxon>rosids</taxon>
        <taxon>malvids</taxon>
        <taxon>Brassicales</taxon>
        <taxon>Brassicaceae</taxon>
        <taxon>Brassiceae</taxon>
        <taxon>Brassica</taxon>
    </lineage>
</organism>
<dbReference type="Proteomes" id="UP000886595">
    <property type="component" value="Unassembled WGS sequence"/>
</dbReference>
<evidence type="ECO:0000313" key="2">
    <source>
        <dbReference type="Proteomes" id="UP000886595"/>
    </source>
</evidence>
<dbReference type="EMBL" id="JAAMPC010000013">
    <property type="protein sequence ID" value="KAG2269076.1"/>
    <property type="molecule type" value="Genomic_DNA"/>
</dbReference>
<sequence>MLSLNCCGIWNPATVQRLIDVNKKHSPNIIFLQETKNQDENILKETESLQLESHFLKSGGTERPESLFSNFRYFLSSCDLVDLRHSGNFFSWRGKRGDHLVHCRLDWTLANSAWPDLFPNGRSQYLQFEGSDHLLVISTFNSKRKKPQRIFRYDRRLRDNQELKLLIDKAWKENLNLSVMNRISRCMHAISNWSKNHYVNIQKTINQLRGELDIAMTAHTIDDAYLSSLN</sequence>
<proteinExistence type="predicted"/>
<keyword evidence="2" id="KW-1185">Reference proteome</keyword>
<comment type="caution">
    <text evidence="1">The sequence shown here is derived from an EMBL/GenBank/DDBJ whole genome shotgun (WGS) entry which is preliminary data.</text>
</comment>
<gene>
    <name evidence="1" type="ORF">Bca52824_063631</name>
</gene>
<reference evidence="1 2" key="1">
    <citation type="submission" date="2020-02" db="EMBL/GenBank/DDBJ databases">
        <authorList>
            <person name="Ma Q."/>
            <person name="Huang Y."/>
            <person name="Song X."/>
            <person name="Pei D."/>
        </authorList>
    </citation>
    <scope>NUCLEOTIDE SEQUENCE [LARGE SCALE GENOMIC DNA]</scope>
    <source>
        <strain evidence="1">Sxm20200214</strain>
        <tissue evidence="1">Leaf</tissue>
    </source>
</reference>